<keyword evidence="1" id="KW-1133">Transmembrane helix</keyword>
<feature type="transmembrane region" description="Helical" evidence="1">
    <location>
        <begin position="125"/>
        <end position="147"/>
    </location>
</feature>
<feature type="transmembrane region" description="Helical" evidence="1">
    <location>
        <begin position="84"/>
        <end position="104"/>
    </location>
</feature>
<accession>A0ABU8MXU9</accession>
<comment type="caution">
    <text evidence="2">The sequence shown here is derived from an EMBL/GenBank/DDBJ whole genome shotgun (WGS) entry which is preliminary data.</text>
</comment>
<evidence type="ECO:0000256" key="1">
    <source>
        <dbReference type="SAM" id="Phobius"/>
    </source>
</evidence>
<keyword evidence="1" id="KW-0812">Transmembrane</keyword>
<evidence type="ECO:0000313" key="3">
    <source>
        <dbReference type="Proteomes" id="UP001385809"/>
    </source>
</evidence>
<keyword evidence="3" id="KW-1185">Reference proteome</keyword>
<reference evidence="2 3" key="1">
    <citation type="submission" date="2024-03" db="EMBL/GenBank/DDBJ databases">
        <title>Actinomycetospora sp. OC33-EN08, a novel actinomycete isolated from wild orchid (Aerides multiflora).</title>
        <authorList>
            <person name="Suriyachadkun C."/>
        </authorList>
    </citation>
    <scope>NUCLEOTIDE SEQUENCE [LARGE SCALE GENOMIC DNA]</scope>
    <source>
        <strain evidence="2 3">OC33-EN08</strain>
    </source>
</reference>
<gene>
    <name evidence="2" type="ORF">WCD74_26075</name>
</gene>
<feature type="transmembrane region" description="Helical" evidence="1">
    <location>
        <begin position="20"/>
        <end position="40"/>
    </location>
</feature>
<dbReference type="EMBL" id="JBBEGN010000020">
    <property type="protein sequence ID" value="MEJ2871253.1"/>
    <property type="molecule type" value="Genomic_DNA"/>
</dbReference>
<keyword evidence="1" id="KW-0472">Membrane</keyword>
<organism evidence="2 3">
    <name type="scientific">Actinomycetospora aurantiaca</name>
    <dbReference type="NCBI Taxonomy" id="3129233"/>
    <lineage>
        <taxon>Bacteria</taxon>
        <taxon>Bacillati</taxon>
        <taxon>Actinomycetota</taxon>
        <taxon>Actinomycetes</taxon>
        <taxon>Pseudonocardiales</taxon>
        <taxon>Pseudonocardiaceae</taxon>
        <taxon>Actinomycetospora</taxon>
    </lineage>
</organism>
<protein>
    <recommendedName>
        <fullName evidence="4">Intracellular septation protein A</fullName>
    </recommendedName>
</protein>
<evidence type="ECO:0000313" key="2">
    <source>
        <dbReference type="EMBL" id="MEJ2871253.1"/>
    </source>
</evidence>
<sequence length="208" mass="21801">MKVLTGFVPWIVFTVAANRFGPGAVGTACLLALVVAVGLIVRSMLRGETPKLLEVTGAVVFLGLGIVAFAVPTADAALSGYGRALAAFVLAVVIFATLPVMPFTEQYARESVPREYWHTGQFRAINRRISAAWGGVVLAMSISHAAAGLFDQPGAGAGVVHRPVDLIFNWVVPGLLVWAAVRYTGTVSGTAPKEQGAPVHGAHEAMPR</sequence>
<feature type="transmembrane region" description="Helical" evidence="1">
    <location>
        <begin position="52"/>
        <end position="72"/>
    </location>
</feature>
<proteinExistence type="predicted"/>
<evidence type="ECO:0008006" key="4">
    <source>
        <dbReference type="Google" id="ProtNLM"/>
    </source>
</evidence>
<dbReference type="RefSeq" id="WP_337697821.1">
    <property type="nucleotide sequence ID" value="NZ_JBBEGN010000020.1"/>
</dbReference>
<dbReference type="Proteomes" id="UP001385809">
    <property type="component" value="Unassembled WGS sequence"/>
</dbReference>
<feature type="transmembrane region" description="Helical" evidence="1">
    <location>
        <begin position="167"/>
        <end position="185"/>
    </location>
</feature>
<name>A0ABU8MXU9_9PSEU</name>